<sequence length="87" mass="10026">MLESPELRWSFIRKVYSIVVVQLLLTVVNGVFVVSYHPIVTFLTTTRGGLRVTFFSSLFHSSLPESFLVSQTFDIIYRLKERNTCHG</sequence>
<reference evidence="2" key="1">
    <citation type="journal article" date="2022" name="Mol. Ecol. Resour.">
        <title>The genomes of chicory, endive, great burdock and yacon provide insights into Asteraceae palaeo-polyploidization history and plant inulin production.</title>
        <authorList>
            <person name="Fan W."/>
            <person name="Wang S."/>
            <person name="Wang H."/>
            <person name="Wang A."/>
            <person name="Jiang F."/>
            <person name="Liu H."/>
            <person name="Zhao H."/>
            <person name="Xu D."/>
            <person name="Zhang Y."/>
        </authorList>
    </citation>
    <scope>NUCLEOTIDE SEQUENCE [LARGE SCALE GENOMIC DNA]</scope>
    <source>
        <strain evidence="2">cv. Niubang</strain>
    </source>
</reference>
<dbReference type="Proteomes" id="UP001055879">
    <property type="component" value="Linkage Group LG04"/>
</dbReference>
<organism evidence="1 2">
    <name type="scientific">Arctium lappa</name>
    <name type="common">Greater burdock</name>
    <name type="synonym">Lappa major</name>
    <dbReference type="NCBI Taxonomy" id="4217"/>
    <lineage>
        <taxon>Eukaryota</taxon>
        <taxon>Viridiplantae</taxon>
        <taxon>Streptophyta</taxon>
        <taxon>Embryophyta</taxon>
        <taxon>Tracheophyta</taxon>
        <taxon>Spermatophyta</taxon>
        <taxon>Magnoliopsida</taxon>
        <taxon>eudicotyledons</taxon>
        <taxon>Gunneridae</taxon>
        <taxon>Pentapetalae</taxon>
        <taxon>asterids</taxon>
        <taxon>campanulids</taxon>
        <taxon>Asterales</taxon>
        <taxon>Asteraceae</taxon>
        <taxon>Carduoideae</taxon>
        <taxon>Cardueae</taxon>
        <taxon>Arctiinae</taxon>
        <taxon>Arctium</taxon>
    </lineage>
</organism>
<dbReference type="EMBL" id="CM042050">
    <property type="protein sequence ID" value="KAI3736067.1"/>
    <property type="molecule type" value="Genomic_DNA"/>
</dbReference>
<keyword evidence="2" id="KW-1185">Reference proteome</keyword>
<accession>A0ACB9CP54</accession>
<protein>
    <submittedName>
        <fullName evidence="1">Uncharacterized protein</fullName>
    </submittedName>
</protein>
<comment type="caution">
    <text evidence="1">The sequence shown here is derived from an EMBL/GenBank/DDBJ whole genome shotgun (WGS) entry which is preliminary data.</text>
</comment>
<proteinExistence type="predicted"/>
<reference evidence="1 2" key="2">
    <citation type="journal article" date="2022" name="Mol. Ecol. Resour.">
        <title>The genomes of chicory, endive, great burdock and yacon provide insights into Asteraceae paleo-polyploidization history and plant inulin production.</title>
        <authorList>
            <person name="Fan W."/>
            <person name="Wang S."/>
            <person name="Wang H."/>
            <person name="Wang A."/>
            <person name="Jiang F."/>
            <person name="Liu H."/>
            <person name="Zhao H."/>
            <person name="Xu D."/>
            <person name="Zhang Y."/>
        </authorList>
    </citation>
    <scope>NUCLEOTIDE SEQUENCE [LARGE SCALE GENOMIC DNA]</scope>
    <source>
        <strain evidence="2">cv. Niubang</strain>
    </source>
</reference>
<gene>
    <name evidence="1" type="ORF">L6452_15599</name>
</gene>
<name>A0ACB9CP54_ARCLA</name>
<evidence type="ECO:0000313" key="1">
    <source>
        <dbReference type="EMBL" id="KAI3736067.1"/>
    </source>
</evidence>
<evidence type="ECO:0000313" key="2">
    <source>
        <dbReference type="Proteomes" id="UP001055879"/>
    </source>
</evidence>